<gene>
    <name evidence="1" type="ORF">LZC39_16695</name>
</gene>
<reference evidence="1" key="1">
    <citation type="submission" date="2021-12" db="EMBL/GenBank/DDBJ databases">
        <title>Prevalence of phenicol resistance gene fexA in Campylobacter isolated from poultry supply chain.</title>
        <authorList>
            <person name="Tang B."/>
            <person name="Zheng X."/>
            <person name="Lin J."/>
            <person name="Lin R."/>
            <person name="Yang H."/>
            <person name="Shen Z."/>
            <person name="Xia F."/>
        </authorList>
    </citation>
    <scope>NUCLEOTIDE SEQUENCE</scope>
    <source>
        <strain evidence="1">CJHN2011004</strain>
    </source>
</reference>
<feature type="non-terminal residue" evidence="1">
    <location>
        <position position="1"/>
    </location>
</feature>
<name>A0AAW5EI19_CAMJU</name>
<sequence>EYFKTHQEELKKECIGICYLS</sequence>
<accession>A0AAW5EI19</accession>
<dbReference type="AlphaFoldDB" id="A0AAW5EI19"/>
<organism evidence="1 2">
    <name type="scientific">Campylobacter jejuni</name>
    <dbReference type="NCBI Taxonomy" id="197"/>
    <lineage>
        <taxon>Bacteria</taxon>
        <taxon>Pseudomonadati</taxon>
        <taxon>Campylobacterota</taxon>
        <taxon>Epsilonproteobacteria</taxon>
        <taxon>Campylobacterales</taxon>
        <taxon>Campylobacteraceae</taxon>
        <taxon>Campylobacter</taxon>
    </lineage>
</organism>
<dbReference type="Proteomes" id="UP001199644">
    <property type="component" value="Unassembled WGS sequence"/>
</dbReference>
<dbReference type="EMBL" id="JAJUOL010001221">
    <property type="protein sequence ID" value="MCH3853727.1"/>
    <property type="molecule type" value="Genomic_DNA"/>
</dbReference>
<evidence type="ECO:0000313" key="1">
    <source>
        <dbReference type="EMBL" id="MCH3853727.1"/>
    </source>
</evidence>
<protein>
    <submittedName>
        <fullName evidence="1">YkgJ family cysteine cluster protein</fullName>
    </submittedName>
</protein>
<proteinExistence type="predicted"/>
<comment type="caution">
    <text evidence="1">The sequence shown here is derived from an EMBL/GenBank/DDBJ whole genome shotgun (WGS) entry which is preliminary data.</text>
</comment>
<evidence type="ECO:0000313" key="2">
    <source>
        <dbReference type="Proteomes" id="UP001199644"/>
    </source>
</evidence>